<organism evidence="1 2">
    <name type="scientific">Fodinibius roseus</name>
    <dbReference type="NCBI Taxonomy" id="1194090"/>
    <lineage>
        <taxon>Bacteria</taxon>
        <taxon>Pseudomonadati</taxon>
        <taxon>Balneolota</taxon>
        <taxon>Balneolia</taxon>
        <taxon>Balneolales</taxon>
        <taxon>Balneolaceae</taxon>
        <taxon>Fodinibius</taxon>
    </lineage>
</organism>
<reference evidence="1 2" key="1">
    <citation type="submission" date="2016-11" db="EMBL/GenBank/DDBJ databases">
        <authorList>
            <person name="Jaros S."/>
            <person name="Januszkiewicz K."/>
            <person name="Wedrychowicz H."/>
        </authorList>
    </citation>
    <scope>NUCLEOTIDE SEQUENCE [LARGE SCALE GENOMIC DNA]</scope>
    <source>
        <strain evidence="1 2">DSM 21986</strain>
    </source>
</reference>
<protein>
    <submittedName>
        <fullName evidence="1">Uncharacterized protein</fullName>
    </submittedName>
</protein>
<gene>
    <name evidence="1" type="ORF">SAMN05443144_12088</name>
</gene>
<keyword evidence="2" id="KW-1185">Reference proteome</keyword>
<dbReference type="STRING" id="1194090.SAMN05443144_12088"/>
<accession>A0A1M5HMM1</accession>
<sequence length="57" mass="6378">MIDLLVGFLEALKYHHIQPGLIGEVETNLGVIWFEDESGITYCVSIQTVEHKGDESC</sequence>
<name>A0A1M5HMM1_9BACT</name>
<evidence type="ECO:0000313" key="1">
    <source>
        <dbReference type="EMBL" id="SHG17148.1"/>
    </source>
</evidence>
<dbReference type="EMBL" id="FQUS01000020">
    <property type="protein sequence ID" value="SHG17148.1"/>
    <property type="molecule type" value="Genomic_DNA"/>
</dbReference>
<dbReference type="Proteomes" id="UP000184041">
    <property type="component" value="Unassembled WGS sequence"/>
</dbReference>
<proteinExistence type="predicted"/>
<evidence type="ECO:0000313" key="2">
    <source>
        <dbReference type="Proteomes" id="UP000184041"/>
    </source>
</evidence>
<dbReference type="AlphaFoldDB" id="A0A1M5HMM1"/>